<dbReference type="Proteomes" id="UP000277326">
    <property type="component" value="Unassembled WGS sequence"/>
</dbReference>
<keyword evidence="5" id="KW-1185">Reference proteome</keyword>
<dbReference type="RefSeq" id="WP_121922161.1">
    <property type="nucleotide sequence ID" value="NZ_CP034145.1"/>
</dbReference>
<dbReference type="AlphaFoldDB" id="A0A3M0CF35"/>
<protein>
    <submittedName>
        <fullName evidence="2">DUF192 domain-containing protein</fullName>
    </submittedName>
    <submittedName>
        <fullName evidence="3">Uncharacterized membrane protein (UPF0127 family)</fullName>
    </submittedName>
</protein>
<dbReference type="Proteomes" id="UP000282007">
    <property type="component" value="Chromosome"/>
</dbReference>
<evidence type="ECO:0000313" key="3">
    <source>
        <dbReference type="EMBL" id="RMB08238.1"/>
    </source>
</evidence>
<dbReference type="KEGG" id="haer:DU502_11960"/>
<gene>
    <name evidence="3" type="ORF">ATH50_3653</name>
    <name evidence="2" type="ORF">DU502_11960</name>
</gene>
<keyword evidence="1" id="KW-0812">Transmembrane</keyword>
<evidence type="ECO:0000313" key="4">
    <source>
        <dbReference type="Proteomes" id="UP000277326"/>
    </source>
</evidence>
<dbReference type="GeneID" id="38472012"/>
<evidence type="ECO:0000256" key="1">
    <source>
        <dbReference type="SAM" id="Phobius"/>
    </source>
</evidence>
<organism evidence="3 4">
    <name type="scientific">Haloplanus aerogenes</name>
    <dbReference type="NCBI Taxonomy" id="660522"/>
    <lineage>
        <taxon>Archaea</taxon>
        <taxon>Methanobacteriati</taxon>
        <taxon>Methanobacteriota</taxon>
        <taxon>Stenosarchaea group</taxon>
        <taxon>Halobacteria</taxon>
        <taxon>Halobacteriales</taxon>
        <taxon>Haloferacaceae</taxon>
        <taxon>Haloplanus</taxon>
    </lineage>
</organism>
<keyword evidence="1" id="KW-1133">Transmembrane helix</keyword>
<reference evidence="2 5" key="2">
    <citation type="submission" date="2018-07" db="EMBL/GenBank/DDBJ databases">
        <title>Genome sequences of Haloplanus aerogenes JCM 16430T.</title>
        <authorList>
            <person name="Kim Y.B."/>
            <person name="Roh S.W."/>
        </authorList>
    </citation>
    <scope>NUCLEOTIDE SEQUENCE [LARGE SCALE GENOMIC DNA]</scope>
    <source>
        <strain evidence="2 5">JCM 16430</strain>
    </source>
</reference>
<dbReference type="Gene3D" id="2.60.120.1140">
    <property type="entry name" value="Protein of unknown function DUF192"/>
    <property type="match status" value="1"/>
</dbReference>
<dbReference type="InterPro" id="IPR038695">
    <property type="entry name" value="Saro_0823-like_sf"/>
</dbReference>
<name>A0A3M0CF35_9EURY</name>
<dbReference type="OrthoDB" id="6763at2157"/>
<dbReference type="EMBL" id="REFS01000012">
    <property type="protein sequence ID" value="RMB08238.1"/>
    <property type="molecule type" value="Genomic_DNA"/>
</dbReference>
<reference evidence="3 4" key="1">
    <citation type="journal article" date="2015" name="Stand. Genomic Sci.">
        <title>Genomic Encyclopedia of Bacterial and Archaeal Type Strains, Phase III: the genomes of soil and plant-associated and newly described type strains.</title>
        <authorList>
            <person name="Whitman W.B."/>
            <person name="Woyke T."/>
            <person name="Klenk H.P."/>
            <person name="Zhou Y."/>
            <person name="Lilburn T.G."/>
            <person name="Beck B.J."/>
            <person name="De Vos P."/>
            <person name="Vandamme P."/>
            <person name="Eisen J.A."/>
            <person name="Garrity G."/>
            <person name="Hugenholtz P."/>
            <person name="Kyrpides N.C."/>
        </authorList>
    </citation>
    <scope>NUCLEOTIDE SEQUENCE [LARGE SCALE GENOMIC DNA]</scope>
    <source>
        <strain evidence="3 4">CGMCC 1.10124</strain>
    </source>
</reference>
<dbReference type="Pfam" id="PF02643">
    <property type="entry name" value="DUF192"/>
    <property type="match status" value="1"/>
</dbReference>
<evidence type="ECO:0000313" key="5">
    <source>
        <dbReference type="Proteomes" id="UP000282007"/>
    </source>
</evidence>
<dbReference type="PANTHER" id="PTHR37953">
    <property type="entry name" value="UPF0127 PROTEIN MJ1496"/>
    <property type="match status" value="1"/>
</dbReference>
<feature type="transmembrane region" description="Helical" evidence="1">
    <location>
        <begin position="33"/>
        <end position="55"/>
    </location>
</feature>
<dbReference type="EMBL" id="CP034145">
    <property type="protein sequence ID" value="AZH26031.1"/>
    <property type="molecule type" value="Genomic_DNA"/>
</dbReference>
<sequence>MDNPTHPVLTVDSLDCEKTAGTPIPIFERRATVVAALVIGATVFAVAGAIFLLGAGASPSELESSVIDDKPPNHRVFFENQRGQILWVYDVWVADTDSERYQGLSGTETLPADTGLLFVYDREAADRAIVMREMHYPIDVVFVDGSGTVTAVHSPVPEPGVSDDELTHYSGRARWILEIPHGTAERHAIVPGTSIQITGPTHAFDPQSALHQAGSSR</sequence>
<keyword evidence="1" id="KW-0472">Membrane</keyword>
<reference evidence="3" key="3">
    <citation type="submission" date="2018-10" db="EMBL/GenBank/DDBJ databases">
        <authorList>
            <person name="Whitman W."/>
            <person name="Huntemann M."/>
            <person name="Clum A."/>
            <person name="Pillay M."/>
            <person name="Palaniappan K."/>
            <person name="Varghese N."/>
            <person name="Mikhailova N."/>
            <person name="Stamatis D."/>
            <person name="Reddy T."/>
            <person name="Daum C."/>
            <person name="Shapiro N."/>
            <person name="Ivanova N."/>
            <person name="Kyrpides N."/>
            <person name="Woyke T."/>
        </authorList>
    </citation>
    <scope>NUCLEOTIDE SEQUENCE</scope>
    <source>
        <strain evidence="3">CGMCC 1.10124</strain>
    </source>
</reference>
<evidence type="ECO:0000313" key="2">
    <source>
        <dbReference type="EMBL" id="AZH26031.1"/>
    </source>
</evidence>
<dbReference type="PANTHER" id="PTHR37953:SF1">
    <property type="entry name" value="UPF0127 PROTEIN MJ1496"/>
    <property type="match status" value="1"/>
</dbReference>
<accession>A0A3M0CF35</accession>
<dbReference type="InterPro" id="IPR003795">
    <property type="entry name" value="DUF192"/>
</dbReference>
<proteinExistence type="predicted"/>